<dbReference type="Proteomes" id="UP000247409">
    <property type="component" value="Unassembled WGS sequence"/>
</dbReference>
<evidence type="ECO:0000313" key="2">
    <source>
        <dbReference type="Proteomes" id="UP000247409"/>
    </source>
</evidence>
<comment type="caution">
    <text evidence="1">The sequence shown here is derived from an EMBL/GenBank/DDBJ whole genome shotgun (WGS) entry which is preliminary data.</text>
</comment>
<name>A0A2V3IKQ6_9FLOR</name>
<dbReference type="EMBL" id="NBIV01000154">
    <property type="protein sequence ID" value="PXF42662.1"/>
    <property type="molecule type" value="Genomic_DNA"/>
</dbReference>
<sequence>MHSIAVRRRSIRVFHLGKHVGNHHSIGAHPPHVALLADRAVSWRRCTRSIVARSARKRPVYHARDEHHVHDVWRALSQTGSSEHALAIRARVVHPAGEHVTRKPLCIRPFVQLGAEYQQRGHIGHSRGAVHYVLIALGASVLDAPRKGRACVRVPAM</sequence>
<gene>
    <name evidence="1" type="ORF">BWQ96_07605</name>
</gene>
<evidence type="ECO:0000313" key="1">
    <source>
        <dbReference type="EMBL" id="PXF42662.1"/>
    </source>
</evidence>
<keyword evidence="2" id="KW-1185">Reference proteome</keyword>
<accession>A0A2V3IKQ6</accession>
<dbReference type="AlphaFoldDB" id="A0A2V3IKQ6"/>
<reference evidence="1 2" key="1">
    <citation type="journal article" date="2018" name="Mol. Biol. Evol.">
        <title>Analysis of the draft genome of the red seaweed Gracilariopsis chorda provides insights into genome size evolution in Rhodophyta.</title>
        <authorList>
            <person name="Lee J."/>
            <person name="Yang E.C."/>
            <person name="Graf L."/>
            <person name="Yang J.H."/>
            <person name="Qiu H."/>
            <person name="Zel Zion U."/>
            <person name="Chan C.X."/>
            <person name="Stephens T.G."/>
            <person name="Weber A.P.M."/>
            <person name="Boo G.H."/>
            <person name="Boo S.M."/>
            <person name="Kim K.M."/>
            <person name="Shin Y."/>
            <person name="Jung M."/>
            <person name="Lee S.J."/>
            <person name="Yim H.S."/>
            <person name="Lee J.H."/>
            <person name="Bhattacharya D."/>
            <person name="Yoon H.S."/>
        </authorList>
    </citation>
    <scope>NUCLEOTIDE SEQUENCE [LARGE SCALE GENOMIC DNA]</scope>
    <source>
        <strain evidence="1 2">SKKU-2015</strain>
        <tissue evidence="1">Whole body</tissue>
    </source>
</reference>
<organism evidence="1 2">
    <name type="scientific">Gracilariopsis chorda</name>
    <dbReference type="NCBI Taxonomy" id="448386"/>
    <lineage>
        <taxon>Eukaryota</taxon>
        <taxon>Rhodophyta</taxon>
        <taxon>Florideophyceae</taxon>
        <taxon>Rhodymeniophycidae</taxon>
        <taxon>Gracilariales</taxon>
        <taxon>Gracilariaceae</taxon>
        <taxon>Gracilariopsis</taxon>
    </lineage>
</organism>
<protein>
    <submittedName>
        <fullName evidence="1">Uncharacterized protein</fullName>
    </submittedName>
</protein>
<proteinExistence type="predicted"/>